<name>A0A0F8WEC5_9ZZZZ</name>
<sequence>MKVITNEPCDGCLKTATHKLDDEYYCDDWRASLEKAVKDNQSASRILYPNIIYRDGILEVPQEDKTIMDCKIHKSDMYKWIQPIHEHLVPTTDKDELLHIDGIVRYHYHVSSEQRTKLYYDIAKRAADADPTDDWNIWFVLNESYKQQNADNVIKYGNMYLDLTKPYTNFRSLAHMFIAIASVQLHGASQSVVISLLRSISEDPNNERAKILYTNITGNQI</sequence>
<reference evidence="1" key="1">
    <citation type="journal article" date="2015" name="Nature">
        <title>Complex archaea that bridge the gap between prokaryotes and eukaryotes.</title>
        <authorList>
            <person name="Spang A."/>
            <person name="Saw J.H."/>
            <person name="Jorgensen S.L."/>
            <person name="Zaremba-Niedzwiedzka K."/>
            <person name="Martijn J."/>
            <person name="Lind A.E."/>
            <person name="van Eijk R."/>
            <person name="Schleper C."/>
            <person name="Guy L."/>
            <person name="Ettema T.J."/>
        </authorList>
    </citation>
    <scope>NUCLEOTIDE SEQUENCE</scope>
</reference>
<protein>
    <submittedName>
        <fullName evidence="1">Uncharacterized protein</fullName>
    </submittedName>
</protein>
<gene>
    <name evidence="1" type="ORF">LCGC14_3080360</name>
</gene>
<dbReference type="EMBL" id="LAZR01065778">
    <property type="protein sequence ID" value="KKK54868.1"/>
    <property type="molecule type" value="Genomic_DNA"/>
</dbReference>
<organism evidence="1">
    <name type="scientific">marine sediment metagenome</name>
    <dbReference type="NCBI Taxonomy" id="412755"/>
    <lineage>
        <taxon>unclassified sequences</taxon>
        <taxon>metagenomes</taxon>
        <taxon>ecological metagenomes</taxon>
    </lineage>
</organism>
<evidence type="ECO:0000313" key="1">
    <source>
        <dbReference type="EMBL" id="KKK54868.1"/>
    </source>
</evidence>
<comment type="caution">
    <text evidence="1">The sequence shown here is derived from an EMBL/GenBank/DDBJ whole genome shotgun (WGS) entry which is preliminary data.</text>
</comment>
<dbReference type="AlphaFoldDB" id="A0A0F8WEC5"/>
<proteinExistence type="predicted"/>
<accession>A0A0F8WEC5</accession>